<dbReference type="EMBL" id="FNRT01000002">
    <property type="protein sequence ID" value="SED03971.1"/>
    <property type="molecule type" value="Genomic_DNA"/>
</dbReference>
<feature type="signal peptide" evidence="3">
    <location>
        <begin position="1"/>
        <end position="30"/>
    </location>
</feature>
<evidence type="ECO:0000313" key="5">
    <source>
        <dbReference type="EMBL" id="SED03971.1"/>
    </source>
</evidence>
<sequence length="383" mass="38872">MRGVARSRARRPIRAALLLAGLLTTSACSAPDEPAATAPRSEAPTTTATPSTAPSEEPAAASPPRPMTIALAGDVHFEGALRERLRAPASALTPASTALRAADLAIVNLETSIGSGGAPDPAKRFTFSAGPAALTALAAAGVDVATMANNHALDHGRDRLPSTFRAISAARRADPSLEVIGIGQDADEAFRPAVIEVDGTSVATVTASLADQDPTADPTGAWAATDASAGIADAIDPARLLAAVRRADRAADVVVAYLHWGVQGDRCPSEDQRTLARRLVGAGADVVAGTHAHRLQGDGRLGPGYVAYGLGNFAWYSPGPTGVLTLTVRPPAESAGRARVTASQWWPAEIGADGLASQVRGSAADAFDAERAALRTCAGLGGG</sequence>
<dbReference type="InterPro" id="IPR019079">
    <property type="entry name" value="Capsule_synth_CapA"/>
</dbReference>
<feature type="compositionally biased region" description="Low complexity" evidence="2">
    <location>
        <begin position="33"/>
        <end position="60"/>
    </location>
</feature>
<dbReference type="PANTHER" id="PTHR33393:SF13">
    <property type="entry name" value="PGA BIOSYNTHESIS PROTEIN CAPA"/>
    <property type="match status" value="1"/>
</dbReference>
<name>A0A1H4XGI1_9ACTN</name>
<feature type="domain" description="Capsule synthesis protein CapA" evidence="4">
    <location>
        <begin position="68"/>
        <end position="317"/>
    </location>
</feature>
<dbReference type="InterPro" id="IPR052169">
    <property type="entry name" value="CW_Biosynth-Accessory"/>
</dbReference>
<dbReference type="InterPro" id="IPR029052">
    <property type="entry name" value="Metallo-depent_PP-like"/>
</dbReference>
<evidence type="ECO:0000313" key="6">
    <source>
        <dbReference type="Proteomes" id="UP000198742"/>
    </source>
</evidence>
<evidence type="ECO:0000256" key="1">
    <source>
        <dbReference type="ARBA" id="ARBA00005662"/>
    </source>
</evidence>
<dbReference type="Proteomes" id="UP000198742">
    <property type="component" value="Unassembled WGS sequence"/>
</dbReference>
<gene>
    <name evidence="5" type="ORF">SAMN04489844_3536</name>
</gene>
<feature type="chain" id="PRO_5038871932" evidence="3">
    <location>
        <begin position="31"/>
        <end position="383"/>
    </location>
</feature>
<dbReference type="SMART" id="SM00854">
    <property type="entry name" value="PGA_cap"/>
    <property type="match status" value="1"/>
</dbReference>
<organism evidence="5 6">
    <name type="scientific">Nocardioides exalbidus</name>
    <dbReference type="NCBI Taxonomy" id="402596"/>
    <lineage>
        <taxon>Bacteria</taxon>
        <taxon>Bacillati</taxon>
        <taxon>Actinomycetota</taxon>
        <taxon>Actinomycetes</taxon>
        <taxon>Propionibacteriales</taxon>
        <taxon>Nocardioidaceae</taxon>
        <taxon>Nocardioides</taxon>
    </lineage>
</organism>
<comment type="similarity">
    <text evidence="1">Belongs to the CapA family.</text>
</comment>
<dbReference type="SUPFAM" id="SSF56300">
    <property type="entry name" value="Metallo-dependent phosphatases"/>
    <property type="match status" value="1"/>
</dbReference>
<dbReference type="Pfam" id="PF09587">
    <property type="entry name" value="PGA_cap"/>
    <property type="match status" value="1"/>
</dbReference>
<dbReference type="OrthoDB" id="9799970at2"/>
<evidence type="ECO:0000259" key="4">
    <source>
        <dbReference type="SMART" id="SM00854"/>
    </source>
</evidence>
<dbReference type="AlphaFoldDB" id="A0A1H4XGI1"/>
<dbReference type="STRING" id="402596.SAMN04489844_3536"/>
<dbReference type="Gene3D" id="3.60.21.10">
    <property type="match status" value="1"/>
</dbReference>
<reference evidence="6" key="1">
    <citation type="submission" date="2016-10" db="EMBL/GenBank/DDBJ databases">
        <authorList>
            <person name="Varghese N."/>
            <person name="Submissions S."/>
        </authorList>
    </citation>
    <scope>NUCLEOTIDE SEQUENCE [LARGE SCALE GENOMIC DNA]</scope>
    <source>
        <strain evidence="6">DSM 22017</strain>
    </source>
</reference>
<proteinExistence type="inferred from homology"/>
<keyword evidence="6" id="KW-1185">Reference proteome</keyword>
<feature type="region of interest" description="Disordered" evidence="2">
    <location>
        <begin position="29"/>
        <end position="66"/>
    </location>
</feature>
<protein>
    <submittedName>
        <fullName evidence="5">Poly-gamma-glutamate synthesis protein (Capsule biosynthesis protein)</fullName>
    </submittedName>
</protein>
<accession>A0A1H4XGI1</accession>
<keyword evidence="3" id="KW-0732">Signal</keyword>
<evidence type="ECO:0000256" key="3">
    <source>
        <dbReference type="SAM" id="SignalP"/>
    </source>
</evidence>
<dbReference type="PROSITE" id="PS51257">
    <property type="entry name" value="PROKAR_LIPOPROTEIN"/>
    <property type="match status" value="1"/>
</dbReference>
<evidence type="ECO:0000256" key="2">
    <source>
        <dbReference type="SAM" id="MobiDB-lite"/>
    </source>
</evidence>
<dbReference type="RefSeq" id="WP_090970657.1">
    <property type="nucleotide sequence ID" value="NZ_FNRT01000002.1"/>
</dbReference>
<dbReference type="PANTHER" id="PTHR33393">
    <property type="entry name" value="POLYGLUTAMINE SYNTHESIS ACCESSORY PROTEIN RV0574C-RELATED"/>
    <property type="match status" value="1"/>
</dbReference>